<reference evidence="2 3" key="1">
    <citation type="submission" date="2014-04" db="EMBL/GenBank/DDBJ databases">
        <authorList>
            <consortium name="DOE Joint Genome Institute"/>
            <person name="Kuo A."/>
            <person name="Ruytinx J."/>
            <person name="Rineau F."/>
            <person name="Colpaert J."/>
            <person name="Kohler A."/>
            <person name="Nagy L.G."/>
            <person name="Floudas D."/>
            <person name="Copeland A."/>
            <person name="Barry K.W."/>
            <person name="Cichocki N."/>
            <person name="Veneault-Fourrey C."/>
            <person name="LaButti K."/>
            <person name="Lindquist E.A."/>
            <person name="Lipzen A."/>
            <person name="Lundell T."/>
            <person name="Morin E."/>
            <person name="Murat C."/>
            <person name="Sun H."/>
            <person name="Tunlid A."/>
            <person name="Henrissat B."/>
            <person name="Grigoriev I.V."/>
            <person name="Hibbett D.S."/>
            <person name="Martin F."/>
            <person name="Nordberg H.P."/>
            <person name="Cantor M.N."/>
            <person name="Hua S.X."/>
        </authorList>
    </citation>
    <scope>NUCLEOTIDE SEQUENCE [LARGE SCALE GENOMIC DNA]</scope>
    <source>
        <strain evidence="2 3">UH-Slu-Lm8-n1</strain>
    </source>
</reference>
<dbReference type="InterPro" id="IPR044862">
    <property type="entry name" value="Pro_4_hyd_alph_FE2OG_OXY"/>
</dbReference>
<evidence type="ECO:0000313" key="2">
    <source>
        <dbReference type="EMBL" id="KIK34124.1"/>
    </source>
</evidence>
<dbReference type="InParanoid" id="A0A0D0A7J4"/>
<feature type="non-terminal residue" evidence="2">
    <location>
        <position position="75"/>
    </location>
</feature>
<dbReference type="PANTHER" id="PTHR33099">
    <property type="entry name" value="FE2OG DIOXYGENASE DOMAIN-CONTAINING PROTEIN"/>
    <property type="match status" value="1"/>
</dbReference>
<dbReference type="HOGENOM" id="CLU_019613_0_2_1"/>
<proteinExistence type="predicted"/>
<dbReference type="Pfam" id="PF13640">
    <property type="entry name" value="2OG-FeII_Oxy_3"/>
    <property type="match status" value="1"/>
</dbReference>
<organism evidence="2 3">
    <name type="scientific">Suillus luteus UH-Slu-Lm8-n1</name>
    <dbReference type="NCBI Taxonomy" id="930992"/>
    <lineage>
        <taxon>Eukaryota</taxon>
        <taxon>Fungi</taxon>
        <taxon>Dikarya</taxon>
        <taxon>Basidiomycota</taxon>
        <taxon>Agaricomycotina</taxon>
        <taxon>Agaricomycetes</taxon>
        <taxon>Agaricomycetidae</taxon>
        <taxon>Boletales</taxon>
        <taxon>Suillineae</taxon>
        <taxon>Suillaceae</taxon>
        <taxon>Suillus</taxon>
    </lineage>
</organism>
<dbReference type="EMBL" id="KN835806">
    <property type="protein sequence ID" value="KIK34124.1"/>
    <property type="molecule type" value="Genomic_DNA"/>
</dbReference>
<dbReference type="STRING" id="930992.A0A0D0A7J4"/>
<name>A0A0D0A7J4_9AGAM</name>
<dbReference type="Gene3D" id="2.60.120.620">
    <property type="entry name" value="q2cbj1_9rhob like domain"/>
    <property type="match status" value="1"/>
</dbReference>
<feature type="non-terminal residue" evidence="2">
    <location>
        <position position="1"/>
    </location>
</feature>
<sequence length="75" mass="8535">YKLAIYGEGGHFDWHRDSTHSDAHHGTVLVSLNTEWEGGNLLLRHQGPVVVAFYTDTEHKVMPVTKGTRLMLQYD</sequence>
<feature type="domain" description="Fe2OG dioxygenase" evidence="1">
    <location>
        <begin position="1"/>
        <end position="75"/>
    </location>
</feature>
<reference evidence="3" key="2">
    <citation type="submission" date="2015-01" db="EMBL/GenBank/DDBJ databases">
        <title>Evolutionary Origins and Diversification of the Mycorrhizal Mutualists.</title>
        <authorList>
            <consortium name="DOE Joint Genome Institute"/>
            <consortium name="Mycorrhizal Genomics Consortium"/>
            <person name="Kohler A."/>
            <person name="Kuo A."/>
            <person name="Nagy L.G."/>
            <person name="Floudas D."/>
            <person name="Copeland A."/>
            <person name="Barry K.W."/>
            <person name="Cichocki N."/>
            <person name="Veneault-Fourrey C."/>
            <person name="LaButti K."/>
            <person name="Lindquist E.A."/>
            <person name="Lipzen A."/>
            <person name="Lundell T."/>
            <person name="Morin E."/>
            <person name="Murat C."/>
            <person name="Riley R."/>
            <person name="Ohm R."/>
            <person name="Sun H."/>
            <person name="Tunlid A."/>
            <person name="Henrissat B."/>
            <person name="Grigoriev I.V."/>
            <person name="Hibbett D.S."/>
            <person name="Martin F."/>
        </authorList>
    </citation>
    <scope>NUCLEOTIDE SEQUENCE [LARGE SCALE GENOMIC DNA]</scope>
    <source>
        <strain evidence="3">UH-Slu-Lm8-n1</strain>
    </source>
</reference>
<dbReference type="InterPro" id="IPR005123">
    <property type="entry name" value="Oxoglu/Fe-dep_dioxygenase_dom"/>
</dbReference>
<evidence type="ECO:0000259" key="1">
    <source>
        <dbReference type="PROSITE" id="PS51471"/>
    </source>
</evidence>
<keyword evidence="3" id="KW-1185">Reference proteome</keyword>
<evidence type="ECO:0000313" key="3">
    <source>
        <dbReference type="Proteomes" id="UP000054485"/>
    </source>
</evidence>
<dbReference type="PANTHER" id="PTHR33099:SF11">
    <property type="entry name" value="FE2OG DIOXYGENASE DOMAIN-CONTAINING PROTEIN"/>
    <property type="match status" value="1"/>
</dbReference>
<dbReference type="AlphaFoldDB" id="A0A0D0A7J4"/>
<gene>
    <name evidence="2" type="ORF">CY34DRAFT_68126</name>
</gene>
<dbReference type="Proteomes" id="UP000054485">
    <property type="component" value="Unassembled WGS sequence"/>
</dbReference>
<protein>
    <submittedName>
        <fullName evidence="2">Unplaced genomic scaffold CY34scaffold_675, whole genome shotgun sequence</fullName>
    </submittedName>
</protein>
<dbReference type="PROSITE" id="PS51471">
    <property type="entry name" value="FE2OG_OXY"/>
    <property type="match status" value="1"/>
</dbReference>
<accession>A0A0D0A7J4</accession>
<dbReference type="OrthoDB" id="27483at2759"/>